<dbReference type="SUPFAM" id="SSF52518">
    <property type="entry name" value="Thiamin diphosphate-binding fold (THDP-binding)"/>
    <property type="match status" value="2"/>
</dbReference>
<dbReference type="PROSITE" id="PS00187">
    <property type="entry name" value="TPP_ENZYMES"/>
    <property type="match status" value="1"/>
</dbReference>
<dbReference type="InterPro" id="IPR045229">
    <property type="entry name" value="TPP_enz"/>
</dbReference>
<dbReference type="GO" id="GO:0003984">
    <property type="term" value="F:acetolactate synthase activity"/>
    <property type="evidence" value="ECO:0007669"/>
    <property type="project" value="TreeGrafter"/>
</dbReference>
<evidence type="ECO:0000259" key="6">
    <source>
        <dbReference type="Pfam" id="PF02775"/>
    </source>
</evidence>
<dbReference type="InterPro" id="IPR012001">
    <property type="entry name" value="Thiamin_PyroP_enz_TPP-bd_dom"/>
</dbReference>
<feature type="domain" description="Thiamine pyrophosphate enzyme central" evidence="5">
    <location>
        <begin position="197"/>
        <end position="326"/>
    </location>
</feature>
<feature type="domain" description="Thiamine pyrophosphate enzyme TPP-binding" evidence="6">
    <location>
        <begin position="384"/>
        <end position="527"/>
    </location>
</feature>
<evidence type="ECO:0000256" key="3">
    <source>
        <dbReference type="ARBA" id="ARBA00023052"/>
    </source>
</evidence>
<evidence type="ECO:0000259" key="5">
    <source>
        <dbReference type="Pfam" id="PF00205"/>
    </source>
</evidence>
<feature type="domain" description="Thiamine pyrophosphate enzyme N-terminal TPP-binding" evidence="7">
    <location>
        <begin position="1"/>
        <end position="117"/>
    </location>
</feature>
<dbReference type="Pfam" id="PF00205">
    <property type="entry name" value="TPP_enzyme_M"/>
    <property type="match status" value="1"/>
</dbReference>
<dbReference type="RefSeq" id="WP_115331208.1">
    <property type="nucleotide sequence ID" value="NZ_CAAAHP010000001.1"/>
</dbReference>
<gene>
    <name evidence="8" type="primary">poxB</name>
    <name evidence="8" type="ORF">NCTC13316_01675</name>
</gene>
<evidence type="ECO:0000256" key="1">
    <source>
        <dbReference type="ARBA" id="ARBA00001964"/>
    </source>
</evidence>
<dbReference type="SUPFAM" id="SSF52467">
    <property type="entry name" value="DHS-like NAD/FAD-binding domain"/>
    <property type="match status" value="1"/>
</dbReference>
<dbReference type="EMBL" id="UGOD01000001">
    <property type="protein sequence ID" value="STX51579.1"/>
    <property type="molecule type" value="Genomic_DNA"/>
</dbReference>
<proteinExistence type="inferred from homology"/>
<dbReference type="AlphaFoldDB" id="A0A378JN08"/>
<dbReference type="EC" id="1.2.5.1" evidence="8"/>
<evidence type="ECO:0000256" key="2">
    <source>
        <dbReference type="ARBA" id="ARBA00007812"/>
    </source>
</evidence>
<keyword evidence="9" id="KW-1185">Reference proteome</keyword>
<protein>
    <submittedName>
        <fullName evidence="8">Pyruvate dehydrogenase (Pyruvate oxidase), thiamin-dependent, FAD-binding</fullName>
        <ecNumber evidence="8">1.2.5.1</ecNumber>
    </submittedName>
</protein>
<dbReference type="GO" id="GO:0050660">
    <property type="term" value="F:flavin adenine dinucleotide binding"/>
    <property type="evidence" value="ECO:0007669"/>
    <property type="project" value="TreeGrafter"/>
</dbReference>
<dbReference type="InterPro" id="IPR029061">
    <property type="entry name" value="THDP-binding"/>
</dbReference>
<comment type="similarity">
    <text evidence="2 4">Belongs to the TPP enzyme family.</text>
</comment>
<dbReference type="InterPro" id="IPR029035">
    <property type="entry name" value="DHS-like_NAD/FAD-binding_dom"/>
</dbReference>
<dbReference type="PANTHER" id="PTHR18968:SF13">
    <property type="entry name" value="ACETOLACTATE SYNTHASE CATALYTIC SUBUNIT, MITOCHONDRIAL"/>
    <property type="match status" value="1"/>
</dbReference>
<keyword evidence="8" id="KW-0560">Oxidoreductase</keyword>
<evidence type="ECO:0000256" key="4">
    <source>
        <dbReference type="RuleBase" id="RU362132"/>
    </source>
</evidence>
<dbReference type="Pfam" id="PF02775">
    <property type="entry name" value="TPP_enzyme_C"/>
    <property type="match status" value="1"/>
</dbReference>
<keyword evidence="8" id="KW-0670">Pyruvate</keyword>
<dbReference type="InterPro" id="IPR000399">
    <property type="entry name" value="TPP-bd_CS"/>
</dbReference>
<dbReference type="GO" id="GO:0052737">
    <property type="term" value="F:pyruvate dehydrogenase (quinone) activity"/>
    <property type="evidence" value="ECO:0007669"/>
    <property type="project" value="UniProtKB-EC"/>
</dbReference>
<dbReference type="InterPro" id="IPR012000">
    <property type="entry name" value="Thiamin_PyroP_enz_cen_dom"/>
</dbReference>
<dbReference type="Gene3D" id="3.40.50.1220">
    <property type="entry name" value="TPP-binding domain"/>
    <property type="match status" value="1"/>
</dbReference>
<dbReference type="GO" id="GO:0005948">
    <property type="term" value="C:acetolactate synthase complex"/>
    <property type="evidence" value="ECO:0007669"/>
    <property type="project" value="TreeGrafter"/>
</dbReference>
<keyword evidence="3 4" id="KW-0786">Thiamine pyrophosphate</keyword>
<accession>A0A378JN08</accession>
<dbReference type="Proteomes" id="UP000254794">
    <property type="component" value="Unassembled WGS sequence"/>
</dbReference>
<evidence type="ECO:0000259" key="7">
    <source>
        <dbReference type="Pfam" id="PF02776"/>
    </source>
</evidence>
<sequence length="542" mass="59629">MNIAEHICNYLALYQVRYIFGYPGAAILPLMEAIKNHPSLEWVLMRSESTAALAASAQGKLTKSLSVCASTCGPGVTNLLTGLLDAQLDHSPVLVISGLPITNKHSLGHFQSVDQLKLTDACCGFNAICENAAQVPQLLQTAVGYILRYNRPAHLAITPDLQLTKFTRQELKSARLHYQRLHRNIQLYRPPEMALDVVADTINSFKKIVIGVGARAHGAGKEIENFAEKICAPIISTFAGKGVIREDHSLYLGILGLFGAPANNLALDGIREAEVIITFGVDDLIYLLTDTDVDQTRELIQCEPNFSLLDYQFIKKRMLLGDIAEIALGLINKVNSHSTISHNINLQPSPPTKLKKETPFVSQELFFNKLNNFIDAQKTIIALDIGDSTVWATKYLKLKKRQLVLVSNRLGVMGFCLPALIAAKLTKPEAKVVGIIGDGALQMVLADLLTATQYDLNVIIIVFCNNLLQRVAAQQKDKYGVDLLNPDYRSLAKSCHITGIDIKNNNEIEEKLNEAFSISEGPILVAVYTDPTVFAPMSQWNN</sequence>
<dbReference type="GO" id="GO:0009099">
    <property type="term" value="P:L-valine biosynthetic process"/>
    <property type="evidence" value="ECO:0007669"/>
    <property type="project" value="TreeGrafter"/>
</dbReference>
<comment type="cofactor">
    <cofactor evidence="1">
        <name>thiamine diphosphate</name>
        <dbReference type="ChEBI" id="CHEBI:58937"/>
    </cofactor>
</comment>
<dbReference type="GO" id="GO:0009097">
    <property type="term" value="P:isoleucine biosynthetic process"/>
    <property type="evidence" value="ECO:0007669"/>
    <property type="project" value="TreeGrafter"/>
</dbReference>
<organism evidence="8 9">
    <name type="scientific">Legionella busanensis</name>
    <dbReference type="NCBI Taxonomy" id="190655"/>
    <lineage>
        <taxon>Bacteria</taxon>
        <taxon>Pseudomonadati</taxon>
        <taxon>Pseudomonadota</taxon>
        <taxon>Gammaproteobacteria</taxon>
        <taxon>Legionellales</taxon>
        <taxon>Legionellaceae</taxon>
        <taxon>Legionella</taxon>
    </lineage>
</organism>
<dbReference type="GO" id="GO:0000287">
    <property type="term" value="F:magnesium ion binding"/>
    <property type="evidence" value="ECO:0007669"/>
    <property type="project" value="InterPro"/>
</dbReference>
<dbReference type="Pfam" id="PF02776">
    <property type="entry name" value="TPP_enzyme_N"/>
    <property type="match status" value="1"/>
</dbReference>
<dbReference type="Gene3D" id="3.40.50.970">
    <property type="match status" value="2"/>
</dbReference>
<reference evidence="8 9" key="1">
    <citation type="submission" date="2018-06" db="EMBL/GenBank/DDBJ databases">
        <authorList>
            <consortium name="Pathogen Informatics"/>
            <person name="Doyle S."/>
        </authorList>
    </citation>
    <scope>NUCLEOTIDE SEQUENCE [LARGE SCALE GENOMIC DNA]</scope>
    <source>
        <strain evidence="8 9">NCTC13316</strain>
    </source>
</reference>
<dbReference type="GO" id="GO:0030976">
    <property type="term" value="F:thiamine pyrophosphate binding"/>
    <property type="evidence" value="ECO:0007669"/>
    <property type="project" value="InterPro"/>
</dbReference>
<dbReference type="OrthoDB" id="9785953at2"/>
<dbReference type="InterPro" id="IPR011766">
    <property type="entry name" value="TPP_enzyme_TPP-bd"/>
</dbReference>
<name>A0A378JN08_9GAMM</name>
<evidence type="ECO:0000313" key="8">
    <source>
        <dbReference type="EMBL" id="STX51579.1"/>
    </source>
</evidence>
<evidence type="ECO:0000313" key="9">
    <source>
        <dbReference type="Proteomes" id="UP000254794"/>
    </source>
</evidence>
<dbReference type="PANTHER" id="PTHR18968">
    <property type="entry name" value="THIAMINE PYROPHOSPHATE ENZYMES"/>
    <property type="match status" value="1"/>
</dbReference>